<dbReference type="PANTHER" id="PTHR23037:SF22">
    <property type="entry name" value="CYTOKINE RECEPTOR COMMON SUBUNIT BETA"/>
    <property type="match status" value="1"/>
</dbReference>
<evidence type="ECO:0000256" key="1">
    <source>
        <dbReference type="ARBA" id="ARBA00004479"/>
    </source>
</evidence>
<keyword evidence="8" id="KW-0325">Glycoprotein</keyword>
<evidence type="ECO:0000256" key="4">
    <source>
        <dbReference type="ARBA" id="ARBA00022989"/>
    </source>
</evidence>
<feature type="non-terminal residue" evidence="11">
    <location>
        <position position="1"/>
    </location>
</feature>
<evidence type="ECO:0000313" key="12">
    <source>
        <dbReference type="Proteomes" id="UP000578766"/>
    </source>
</evidence>
<organism evidence="11 12">
    <name type="scientific">Cepphus grylle</name>
    <name type="common">Black guillemot</name>
    <name type="synonym">Alca grylle</name>
    <dbReference type="NCBI Taxonomy" id="28697"/>
    <lineage>
        <taxon>Eukaryota</taxon>
        <taxon>Metazoa</taxon>
        <taxon>Chordata</taxon>
        <taxon>Craniata</taxon>
        <taxon>Vertebrata</taxon>
        <taxon>Euteleostomi</taxon>
        <taxon>Archelosauria</taxon>
        <taxon>Archosauria</taxon>
        <taxon>Dinosauria</taxon>
        <taxon>Saurischia</taxon>
        <taxon>Theropoda</taxon>
        <taxon>Coelurosauria</taxon>
        <taxon>Aves</taxon>
        <taxon>Neognathae</taxon>
        <taxon>Neoaves</taxon>
        <taxon>Charadriiformes</taxon>
        <taxon>Alcidae</taxon>
        <taxon>Cepphus</taxon>
    </lineage>
</organism>
<dbReference type="GO" id="GO:0004896">
    <property type="term" value="F:cytokine receptor activity"/>
    <property type="evidence" value="ECO:0007669"/>
    <property type="project" value="TreeGrafter"/>
</dbReference>
<evidence type="ECO:0000259" key="10">
    <source>
        <dbReference type="Pfam" id="PF21460"/>
    </source>
</evidence>
<dbReference type="EMBL" id="VZUD01000109">
    <property type="protein sequence ID" value="NXV18919.1"/>
    <property type="molecule type" value="Genomic_DNA"/>
</dbReference>
<dbReference type="InterPro" id="IPR015321">
    <property type="entry name" value="TypeI_recpt_CBD"/>
</dbReference>
<evidence type="ECO:0000256" key="8">
    <source>
        <dbReference type="ARBA" id="ARBA00023180"/>
    </source>
</evidence>
<evidence type="ECO:0000256" key="2">
    <source>
        <dbReference type="ARBA" id="ARBA00022692"/>
    </source>
</evidence>
<dbReference type="GO" id="GO:0016064">
    <property type="term" value="P:immunoglobulin mediated immune response"/>
    <property type="evidence" value="ECO:0007669"/>
    <property type="project" value="TreeGrafter"/>
</dbReference>
<dbReference type="InterPro" id="IPR036116">
    <property type="entry name" value="FN3_sf"/>
</dbReference>
<dbReference type="InterPro" id="IPR048668">
    <property type="entry name" value="IL3RB_N"/>
</dbReference>
<accession>A0A7L3RZ78</accession>
<dbReference type="PANTHER" id="PTHR23037">
    <property type="entry name" value="CYTOKINE RECEPTOR"/>
    <property type="match status" value="1"/>
</dbReference>
<comment type="subcellular location">
    <subcellularLocation>
        <location evidence="1">Membrane</location>
        <topology evidence="1">Single-pass type I membrane protein</topology>
    </subcellularLocation>
</comment>
<proteinExistence type="predicted"/>
<evidence type="ECO:0000256" key="3">
    <source>
        <dbReference type="ARBA" id="ARBA00022729"/>
    </source>
</evidence>
<dbReference type="AlphaFoldDB" id="A0A7L3RZ78"/>
<keyword evidence="2" id="KW-0812">Transmembrane</keyword>
<keyword evidence="12" id="KW-1185">Reference proteome</keyword>
<feature type="non-terminal residue" evidence="11">
    <location>
        <position position="371"/>
    </location>
</feature>
<comment type="caution">
    <text evidence="11">The sequence shown here is derived from an EMBL/GenBank/DDBJ whole genome shotgun (WGS) entry which is preliminary data.</text>
</comment>
<dbReference type="Pfam" id="PF09240">
    <property type="entry name" value="IL6Ra-bind"/>
    <property type="match status" value="1"/>
</dbReference>
<keyword evidence="4" id="KW-1133">Transmembrane helix</keyword>
<keyword evidence="7" id="KW-0675">Receptor</keyword>
<evidence type="ECO:0000256" key="6">
    <source>
        <dbReference type="ARBA" id="ARBA00023157"/>
    </source>
</evidence>
<evidence type="ECO:0000256" key="5">
    <source>
        <dbReference type="ARBA" id="ARBA00023136"/>
    </source>
</evidence>
<dbReference type="SUPFAM" id="SSF49265">
    <property type="entry name" value="Fibronectin type III"/>
    <property type="match status" value="4"/>
</dbReference>
<keyword evidence="3" id="KW-0732">Signal</keyword>
<dbReference type="InterPro" id="IPR013783">
    <property type="entry name" value="Ig-like_fold"/>
</dbReference>
<dbReference type="Pfam" id="PF21460">
    <property type="entry name" value="IL3Rb_N"/>
    <property type="match status" value="1"/>
</dbReference>
<dbReference type="Gene3D" id="2.60.40.10">
    <property type="entry name" value="Immunoglobulins"/>
    <property type="match status" value="3"/>
</dbReference>
<reference evidence="11 12" key="1">
    <citation type="submission" date="2019-09" db="EMBL/GenBank/DDBJ databases">
        <title>Bird 10,000 Genomes (B10K) Project - Family phase.</title>
        <authorList>
            <person name="Zhang G."/>
        </authorList>
    </citation>
    <scope>NUCLEOTIDE SEQUENCE [LARGE SCALE GENOMIC DNA]</scope>
    <source>
        <strain evidence="11">OUT-0020</strain>
        <tissue evidence="11">Liver</tissue>
    </source>
</reference>
<dbReference type="Proteomes" id="UP000578766">
    <property type="component" value="Unassembled WGS sequence"/>
</dbReference>
<sequence>ESIPMKSLSCYNDYNSQVTCTWMEHSEAHALVGMILYQRNDFTEENKEMFCKRQTENDLDETSDSYVHWVCHNTTDSFAIGVEDVYSFKPNKILQAELSVDLFQNARRTAQQHVHGSSHVWDSWEMQPGSHLLSLFPLSPLHPSSPFLNSPISSLRLLAPFPQQQEAASLLLSNTTSCHLHHKDLVPGSSYVARVRARPGQASGFSGQYSEWSVEASWETPEGGLQPRNLRCLFDGADRLMCSWEVKKAITTSVLFGLFFRATPASAEEECSPVHEKALPHVPYVIQSCEIPVNNSRSQSQYHVSVRAKTEEKLIEAYKSIKVLPPANVSVTVTENQEYELRWTKYALRYSFIKQRYQVEYWKNNQYKMVS</sequence>
<dbReference type="GO" id="GO:0009897">
    <property type="term" value="C:external side of plasma membrane"/>
    <property type="evidence" value="ECO:0007669"/>
    <property type="project" value="TreeGrafter"/>
</dbReference>
<evidence type="ECO:0000256" key="7">
    <source>
        <dbReference type="ARBA" id="ARBA00023170"/>
    </source>
</evidence>
<name>A0A7L3RZ78_CEPGR</name>
<keyword evidence="5" id="KW-0472">Membrane</keyword>
<gene>
    <name evidence="11" type="primary">Csf2rb</name>
    <name evidence="11" type="ORF">CEPGRY_R12360</name>
</gene>
<feature type="domain" description="Type I cytokine receptor cytokine-binding" evidence="9">
    <location>
        <begin position="229"/>
        <end position="315"/>
    </location>
</feature>
<evidence type="ECO:0000313" key="11">
    <source>
        <dbReference type="EMBL" id="NXV18919.1"/>
    </source>
</evidence>
<feature type="domain" description="Cytokine receptor common subunit beta N-terminal" evidence="10">
    <location>
        <begin position="3"/>
        <end position="91"/>
    </location>
</feature>
<evidence type="ECO:0000259" key="9">
    <source>
        <dbReference type="Pfam" id="PF09240"/>
    </source>
</evidence>
<keyword evidence="6" id="KW-1015">Disulfide bond</keyword>
<protein>
    <submittedName>
        <fullName evidence="11">IL3RB protein</fullName>
    </submittedName>
</protein>